<reference evidence="2" key="1">
    <citation type="journal article" date="2020" name="Nature">
        <title>Giant virus diversity and host interactions through global metagenomics.</title>
        <authorList>
            <person name="Schulz F."/>
            <person name="Roux S."/>
            <person name="Paez-Espino D."/>
            <person name="Jungbluth S."/>
            <person name="Walsh D.A."/>
            <person name="Denef V.J."/>
            <person name="McMahon K.D."/>
            <person name="Konstantinidis K.T."/>
            <person name="Eloe-Fadrosh E.A."/>
            <person name="Kyrpides N.C."/>
            <person name="Woyke T."/>
        </authorList>
    </citation>
    <scope>NUCLEOTIDE SEQUENCE</scope>
    <source>
        <strain evidence="2">GVMAG-S-1101171-111</strain>
    </source>
</reference>
<proteinExistence type="predicted"/>
<accession>A0A6C0ATB9</accession>
<dbReference type="EMBL" id="MN740804">
    <property type="protein sequence ID" value="QHS82733.1"/>
    <property type="molecule type" value="Genomic_DNA"/>
</dbReference>
<organism evidence="2">
    <name type="scientific">viral metagenome</name>
    <dbReference type="NCBI Taxonomy" id="1070528"/>
    <lineage>
        <taxon>unclassified sequences</taxon>
        <taxon>metagenomes</taxon>
        <taxon>organismal metagenomes</taxon>
    </lineage>
</organism>
<protein>
    <submittedName>
        <fullName evidence="2">Uncharacterized protein</fullName>
    </submittedName>
</protein>
<feature type="compositionally biased region" description="Polar residues" evidence="1">
    <location>
        <begin position="42"/>
        <end position="51"/>
    </location>
</feature>
<dbReference type="AlphaFoldDB" id="A0A6C0ATB9"/>
<evidence type="ECO:0000313" key="2">
    <source>
        <dbReference type="EMBL" id="QHS82733.1"/>
    </source>
</evidence>
<sequence>MNYEDEMHDNMLNEDSFPDETDTYQLEEDDDDGFQPAYGMMSDTSSTIESKQYNRKKTKDSYESTDKNYHKLVRTINGKRTEIVIYTSPICPGTCIRDAVTGTRYRDYLVGSINEHQFFKVKMATGELGQDSGSCFFDSPEQYEKHMHTSVSIETKNYWADKCASVRKRLGY</sequence>
<evidence type="ECO:0000256" key="1">
    <source>
        <dbReference type="SAM" id="MobiDB-lite"/>
    </source>
</evidence>
<feature type="compositionally biased region" description="Acidic residues" evidence="1">
    <location>
        <begin position="16"/>
        <end position="33"/>
    </location>
</feature>
<name>A0A6C0ATB9_9ZZZZ</name>
<feature type="region of interest" description="Disordered" evidence="1">
    <location>
        <begin position="1"/>
        <end position="60"/>
    </location>
</feature>